<dbReference type="GO" id="GO:0016020">
    <property type="term" value="C:membrane"/>
    <property type="evidence" value="ECO:0007669"/>
    <property type="project" value="UniProtKB-SubCell"/>
</dbReference>
<organism evidence="9 10">
    <name type="scientific">Clostridium muellerianum</name>
    <dbReference type="NCBI Taxonomy" id="2716538"/>
    <lineage>
        <taxon>Bacteria</taxon>
        <taxon>Bacillati</taxon>
        <taxon>Bacillota</taxon>
        <taxon>Clostridia</taxon>
        <taxon>Eubacteriales</taxon>
        <taxon>Clostridiaceae</taxon>
        <taxon>Clostridium</taxon>
    </lineage>
</organism>
<evidence type="ECO:0000256" key="3">
    <source>
        <dbReference type="ARBA" id="ARBA00022448"/>
    </source>
</evidence>
<evidence type="ECO:0000313" key="9">
    <source>
        <dbReference type="EMBL" id="NMM65793.1"/>
    </source>
</evidence>
<feature type="transmembrane region" description="Helical" evidence="8">
    <location>
        <begin position="113"/>
        <end position="130"/>
    </location>
</feature>
<dbReference type="Proteomes" id="UP000537131">
    <property type="component" value="Unassembled WGS sequence"/>
</dbReference>
<evidence type="ECO:0000256" key="5">
    <source>
        <dbReference type="ARBA" id="ARBA00022692"/>
    </source>
</evidence>
<feature type="transmembrane region" description="Helical" evidence="8">
    <location>
        <begin position="7"/>
        <end position="29"/>
    </location>
</feature>
<dbReference type="PANTHER" id="PTHR34975:SF2">
    <property type="entry name" value="SPORE GERMINATION PROTEIN A2"/>
    <property type="match status" value="1"/>
</dbReference>
<feature type="transmembrane region" description="Helical" evidence="8">
    <location>
        <begin position="142"/>
        <end position="165"/>
    </location>
</feature>
<keyword evidence="10" id="KW-1185">Reference proteome</keyword>
<dbReference type="EMBL" id="JABBNI010000066">
    <property type="protein sequence ID" value="NMM65793.1"/>
    <property type="molecule type" value="Genomic_DNA"/>
</dbReference>
<feature type="transmembrane region" description="Helical" evidence="8">
    <location>
        <begin position="341"/>
        <end position="361"/>
    </location>
</feature>
<evidence type="ECO:0000256" key="6">
    <source>
        <dbReference type="ARBA" id="ARBA00022989"/>
    </source>
</evidence>
<evidence type="ECO:0000256" key="7">
    <source>
        <dbReference type="ARBA" id="ARBA00023136"/>
    </source>
</evidence>
<reference evidence="9 10" key="1">
    <citation type="submission" date="2020-04" db="EMBL/GenBank/DDBJ databases">
        <authorList>
            <person name="Doyle D.A."/>
        </authorList>
    </citation>
    <scope>NUCLEOTIDE SEQUENCE [LARGE SCALE GENOMIC DNA]</scope>
    <source>
        <strain evidence="9 10">P21</strain>
    </source>
</reference>
<feature type="transmembrane region" description="Helical" evidence="8">
    <location>
        <begin position="185"/>
        <end position="203"/>
    </location>
</feature>
<sequence>MKIKISAYQLFSNIILFEYGTASLFYLVPKTKQDAWIAMLIYIFPAIILQIIYTTLWNKYPNDNIITFMPKIFGKFIGYMLSVLYIVYFTYIASRVVRDFSELMRVAIMPKMPLLVISLMVVILNIYSTFTGLENISRFSQAFLPFLFIFIIMSWLFISTTPGALKLNNLKPMLEKGIIFVIEEGWPLITFPFGESILFTMLYSSVVENTKVRKVMILATITTGIILTLNNLLFISVLGVEFASTSLFPLLQTLRIMKIGEAFDRLDVFVILVLIIGGFFKVSLFMYGAMQGVAQLANLKDTKYLAIPFGIIILIASQLIAKNYPQHIKIGLDYTVKYIHVPLIIIVPLMALLIYYIKAFFKRTMERSDQKKE</sequence>
<evidence type="ECO:0000256" key="8">
    <source>
        <dbReference type="SAM" id="Phobius"/>
    </source>
</evidence>
<feature type="transmembrane region" description="Helical" evidence="8">
    <location>
        <begin position="35"/>
        <end position="56"/>
    </location>
</feature>
<dbReference type="InterPro" id="IPR004761">
    <property type="entry name" value="Spore_GerAB"/>
</dbReference>
<name>A0A7Y0HSF8_9CLOT</name>
<proteinExistence type="inferred from homology"/>
<keyword evidence="5 8" id="KW-0812">Transmembrane</keyword>
<comment type="similarity">
    <text evidence="2">Belongs to the amino acid-polyamine-organocation (APC) superfamily. Spore germination protein (SGP) (TC 2.A.3.9) family.</text>
</comment>
<feature type="transmembrane region" description="Helical" evidence="8">
    <location>
        <begin position="215"/>
        <end position="248"/>
    </location>
</feature>
<gene>
    <name evidence="9" type="ORF">HBE96_24760</name>
</gene>
<evidence type="ECO:0000313" key="10">
    <source>
        <dbReference type="Proteomes" id="UP000537131"/>
    </source>
</evidence>
<keyword evidence="3" id="KW-0813">Transport</keyword>
<dbReference type="RefSeq" id="WP_169300380.1">
    <property type="nucleotide sequence ID" value="NZ_JABBNI010000066.1"/>
</dbReference>
<comment type="caution">
    <text evidence="9">The sequence shown here is derived from an EMBL/GenBank/DDBJ whole genome shotgun (WGS) entry which is preliminary data.</text>
</comment>
<evidence type="ECO:0000256" key="2">
    <source>
        <dbReference type="ARBA" id="ARBA00007998"/>
    </source>
</evidence>
<feature type="transmembrane region" description="Helical" evidence="8">
    <location>
        <begin position="302"/>
        <end position="321"/>
    </location>
</feature>
<comment type="subcellular location">
    <subcellularLocation>
        <location evidence="1">Membrane</location>
        <topology evidence="1">Multi-pass membrane protein</topology>
    </subcellularLocation>
</comment>
<feature type="transmembrane region" description="Helical" evidence="8">
    <location>
        <begin position="268"/>
        <end position="290"/>
    </location>
</feature>
<dbReference type="NCBIfam" id="TIGR00912">
    <property type="entry name" value="2A0309"/>
    <property type="match status" value="1"/>
</dbReference>
<protein>
    <submittedName>
        <fullName evidence="9">GerAB/ArcD/ProY family transporter</fullName>
    </submittedName>
</protein>
<dbReference type="PANTHER" id="PTHR34975">
    <property type="entry name" value="SPORE GERMINATION PROTEIN A2"/>
    <property type="match status" value="1"/>
</dbReference>
<keyword evidence="7 8" id="KW-0472">Membrane</keyword>
<evidence type="ECO:0000256" key="4">
    <source>
        <dbReference type="ARBA" id="ARBA00022544"/>
    </source>
</evidence>
<accession>A0A7Y0HSF8</accession>
<keyword evidence="4" id="KW-0309">Germination</keyword>
<dbReference type="AlphaFoldDB" id="A0A7Y0HSF8"/>
<feature type="transmembrane region" description="Helical" evidence="8">
    <location>
        <begin position="76"/>
        <end position="93"/>
    </location>
</feature>
<dbReference type="Pfam" id="PF03845">
    <property type="entry name" value="Spore_permease"/>
    <property type="match status" value="1"/>
</dbReference>
<reference evidence="9 10" key="2">
    <citation type="submission" date="2020-06" db="EMBL/GenBank/DDBJ databases">
        <title>Complete Genome Sequence of Clostridium muelleri sp. nov. P21T, an Acid-Alcohol Producing Acetogen Isolated from Old Hay.</title>
        <authorList>
            <person name="Duncan K.E."/>
            <person name="Tanner R.S."/>
        </authorList>
    </citation>
    <scope>NUCLEOTIDE SEQUENCE [LARGE SCALE GENOMIC DNA]</scope>
    <source>
        <strain evidence="9 10">P21</strain>
    </source>
</reference>
<evidence type="ECO:0000256" key="1">
    <source>
        <dbReference type="ARBA" id="ARBA00004141"/>
    </source>
</evidence>
<keyword evidence="6 8" id="KW-1133">Transmembrane helix</keyword>
<dbReference type="GO" id="GO:0009847">
    <property type="term" value="P:spore germination"/>
    <property type="evidence" value="ECO:0007669"/>
    <property type="project" value="InterPro"/>
</dbReference>